<feature type="domain" description="Gamma tubulin complex component protein N-terminal" evidence="8">
    <location>
        <begin position="2"/>
        <end position="318"/>
    </location>
</feature>
<dbReference type="GO" id="GO:0000930">
    <property type="term" value="C:gamma-tubulin complex"/>
    <property type="evidence" value="ECO:0007669"/>
    <property type="project" value="TreeGrafter"/>
</dbReference>
<dbReference type="InterPro" id="IPR041470">
    <property type="entry name" value="GCP_N"/>
</dbReference>
<dbReference type="Pfam" id="PF17681">
    <property type="entry name" value="GCP_N_terminal"/>
    <property type="match status" value="1"/>
</dbReference>
<dbReference type="GO" id="GO:0007020">
    <property type="term" value="P:microtubule nucleation"/>
    <property type="evidence" value="ECO:0007669"/>
    <property type="project" value="InterPro"/>
</dbReference>
<keyword evidence="5" id="KW-0206">Cytoskeleton</keyword>
<feature type="region of interest" description="Disordered" evidence="6">
    <location>
        <begin position="1937"/>
        <end position="1964"/>
    </location>
</feature>
<dbReference type="InterPro" id="IPR042241">
    <property type="entry name" value="GCP_C_sf"/>
</dbReference>
<evidence type="ECO:0000259" key="7">
    <source>
        <dbReference type="Pfam" id="PF04130"/>
    </source>
</evidence>
<evidence type="ECO:0000313" key="10">
    <source>
        <dbReference type="Proteomes" id="UP000028837"/>
    </source>
</evidence>
<proteinExistence type="inferred from homology"/>
<organism evidence="9 10">
    <name type="scientific">Toxoplasma gondii GAB2-2007-GAL-DOM2</name>
    <dbReference type="NCBI Taxonomy" id="1130820"/>
    <lineage>
        <taxon>Eukaryota</taxon>
        <taxon>Sar</taxon>
        <taxon>Alveolata</taxon>
        <taxon>Apicomplexa</taxon>
        <taxon>Conoidasida</taxon>
        <taxon>Coccidia</taxon>
        <taxon>Eucoccidiorida</taxon>
        <taxon>Eimeriorina</taxon>
        <taxon>Sarcocystidae</taxon>
        <taxon>Toxoplasma</taxon>
    </lineage>
</organism>
<feature type="compositionally biased region" description="Low complexity" evidence="6">
    <location>
        <begin position="723"/>
        <end position="759"/>
    </location>
</feature>
<feature type="region of interest" description="Disordered" evidence="6">
    <location>
        <begin position="1647"/>
        <end position="1672"/>
    </location>
</feature>
<dbReference type="Pfam" id="PF04130">
    <property type="entry name" value="GCP_C_terminal"/>
    <property type="match status" value="1"/>
</dbReference>
<name>A0A086JRK2_TOXGO</name>
<comment type="caution">
    <text evidence="9">The sequence shown here is derived from an EMBL/GenBank/DDBJ whole genome shotgun (WGS) entry which is preliminary data.</text>
</comment>
<dbReference type="EMBL" id="AHZU02001220">
    <property type="protein sequence ID" value="KFG34770.1"/>
    <property type="molecule type" value="Genomic_DNA"/>
</dbReference>
<evidence type="ECO:0000256" key="6">
    <source>
        <dbReference type="SAM" id="MobiDB-lite"/>
    </source>
</evidence>
<feature type="compositionally biased region" description="Basic and acidic residues" evidence="6">
    <location>
        <begin position="644"/>
        <end position="660"/>
    </location>
</feature>
<dbReference type="PANTHER" id="PTHR19302:SF27">
    <property type="entry name" value="GAMMA-TUBULIN COMPLEX COMPONENT 4"/>
    <property type="match status" value="1"/>
</dbReference>
<accession>A0A086JRK2</accession>
<dbReference type="VEuPathDB" id="ToxoDB:TGDOM2_209970"/>
<dbReference type="GO" id="GO:0051011">
    <property type="term" value="F:microtubule minus-end binding"/>
    <property type="evidence" value="ECO:0007669"/>
    <property type="project" value="TreeGrafter"/>
</dbReference>
<comment type="subcellular location">
    <subcellularLocation>
        <location evidence="1">Cytoplasm</location>
        <location evidence="1">Cytoskeleton</location>
        <location evidence="1">Microtubule organizing center</location>
    </subcellularLocation>
</comment>
<feature type="compositionally biased region" description="Acidic residues" evidence="6">
    <location>
        <begin position="1719"/>
        <end position="1738"/>
    </location>
</feature>
<dbReference type="Proteomes" id="UP000028837">
    <property type="component" value="Unassembled WGS sequence"/>
</dbReference>
<dbReference type="GO" id="GO:0031122">
    <property type="term" value="P:cytoplasmic microtubule organization"/>
    <property type="evidence" value="ECO:0007669"/>
    <property type="project" value="TreeGrafter"/>
</dbReference>
<gene>
    <name evidence="9" type="ORF">TGDOM2_209970</name>
</gene>
<dbReference type="Gene3D" id="1.20.120.1900">
    <property type="entry name" value="Gamma-tubulin complex, C-terminal domain"/>
    <property type="match status" value="1"/>
</dbReference>
<feature type="region of interest" description="Disordered" evidence="6">
    <location>
        <begin position="606"/>
        <end position="759"/>
    </location>
</feature>
<dbReference type="GO" id="GO:0005874">
    <property type="term" value="C:microtubule"/>
    <property type="evidence" value="ECO:0007669"/>
    <property type="project" value="UniProtKB-KW"/>
</dbReference>
<feature type="region of interest" description="Disordered" evidence="6">
    <location>
        <begin position="1688"/>
        <end position="1789"/>
    </location>
</feature>
<dbReference type="GO" id="GO:0000922">
    <property type="term" value="C:spindle pole"/>
    <property type="evidence" value="ECO:0007669"/>
    <property type="project" value="InterPro"/>
</dbReference>
<evidence type="ECO:0000256" key="3">
    <source>
        <dbReference type="ARBA" id="ARBA00022490"/>
    </source>
</evidence>
<feature type="compositionally biased region" description="Low complexity" evidence="6">
    <location>
        <begin position="1307"/>
        <end position="1318"/>
    </location>
</feature>
<feature type="compositionally biased region" description="Basic and acidic residues" evidence="6">
    <location>
        <begin position="1694"/>
        <end position="1714"/>
    </location>
</feature>
<feature type="compositionally biased region" description="Pro residues" evidence="6">
    <location>
        <begin position="361"/>
        <end position="378"/>
    </location>
</feature>
<evidence type="ECO:0000313" key="9">
    <source>
        <dbReference type="EMBL" id="KFG34770.1"/>
    </source>
</evidence>
<evidence type="ECO:0000256" key="4">
    <source>
        <dbReference type="ARBA" id="ARBA00022701"/>
    </source>
</evidence>
<dbReference type="GO" id="GO:0043015">
    <property type="term" value="F:gamma-tubulin binding"/>
    <property type="evidence" value="ECO:0007669"/>
    <property type="project" value="InterPro"/>
</dbReference>
<dbReference type="GO" id="GO:0000278">
    <property type="term" value="P:mitotic cell cycle"/>
    <property type="evidence" value="ECO:0007669"/>
    <property type="project" value="TreeGrafter"/>
</dbReference>
<evidence type="ECO:0000256" key="1">
    <source>
        <dbReference type="ARBA" id="ARBA00004267"/>
    </source>
</evidence>
<evidence type="ECO:0000256" key="2">
    <source>
        <dbReference type="ARBA" id="ARBA00010337"/>
    </source>
</evidence>
<protein>
    <submittedName>
        <fullName evidence="9">Spc97 / Spc98 family protein</fullName>
    </submittedName>
</protein>
<dbReference type="OrthoDB" id="332066at2759"/>
<feature type="compositionally biased region" description="Basic and acidic residues" evidence="6">
    <location>
        <begin position="1751"/>
        <end position="1776"/>
    </location>
</feature>
<dbReference type="InterPro" id="IPR040457">
    <property type="entry name" value="GCP_C"/>
</dbReference>
<dbReference type="GO" id="GO:0051321">
    <property type="term" value="P:meiotic cell cycle"/>
    <property type="evidence" value="ECO:0007669"/>
    <property type="project" value="TreeGrafter"/>
</dbReference>
<comment type="similarity">
    <text evidence="2">Belongs to the TUBGCP family.</text>
</comment>
<feature type="domain" description="Gamma tubulin complex component C-terminal" evidence="7">
    <location>
        <begin position="1335"/>
        <end position="1637"/>
    </location>
</feature>
<dbReference type="PANTHER" id="PTHR19302">
    <property type="entry name" value="GAMMA TUBULIN COMPLEX PROTEIN"/>
    <property type="match status" value="1"/>
</dbReference>
<keyword evidence="3" id="KW-0963">Cytoplasm</keyword>
<feature type="region of interest" description="Disordered" evidence="6">
    <location>
        <begin position="1539"/>
        <end position="1566"/>
    </location>
</feature>
<feature type="region of interest" description="Disordered" evidence="6">
    <location>
        <begin position="1307"/>
        <end position="1326"/>
    </location>
</feature>
<reference evidence="9 10" key="1">
    <citation type="submission" date="2014-02" db="EMBL/GenBank/DDBJ databases">
        <authorList>
            <person name="Sibley D."/>
            <person name="Venepally P."/>
            <person name="Karamycheva S."/>
            <person name="Hadjithomas M."/>
            <person name="Khan A."/>
            <person name="Brunk B."/>
            <person name="Roos D."/>
            <person name="Caler E."/>
            <person name="Lorenzi H."/>
        </authorList>
    </citation>
    <scope>NUCLEOTIDE SEQUENCE [LARGE SCALE GENOMIC DNA]</scope>
    <source>
        <strain evidence="9 10">GAB2-2007-GAL-DOM2</strain>
    </source>
</reference>
<evidence type="ECO:0000256" key="5">
    <source>
        <dbReference type="ARBA" id="ARBA00023212"/>
    </source>
</evidence>
<sequence>MMHDVLLALAGFPGDVFVYAPPGSSADASFSSSQLSASESPEAATRTGGLLLSPKLASFFTPAEEELLNRIVVSGFHLIQIRDFVSSVETDVPAVSLASASSLFSLSSSGQEVKRSAKEKHAGEESDGDQVGFKGLYVSALARAMDAEVQEYLTKIVEIEAQVLLQPLLPLSAVYVLLATERQKLATLYEIVTKIRSLALMYRDPSPALSPSAFVVTASSLLPHSARHHVFQDSKTERGMTPRRVSLPCGPLLDLLWAGTRSGNSLVQQVYRQVLDACVHVFIFQLSSWLFAGQLHDPFGEFFLSRRSSLVPASSSSSSSSSSIFANLAVKQQNAKHVAPRGENASQAIALSLSSSHGPAPSSPSSPSPLSPSSPPSPSSLSSDSLFVYENLTQPLSPSQLCFEWESAFSLVAFRLPSCCFPSPKLASPSASGASLCSATKSEQHPHASLVPSPAAAGTALFVGRAVRILTRSGLWGEAQVQQLKPLVARMRRAFRHPSSPASVLLPCLEILRRIVGRLLWELISEEAALEDQLVLLHDFFLLGHGHFFQVFLDAATRCTRRHLSSSFASAASLALMSSTSRQATTFELQLRRSWQQAISETAFSSGSLSSSLNRTPNAKETGVDDVPSRSTTPVSGVTGGSVQREERSGDGGDTGRDGEDSTAQMEDSAAHPGQRPAGLPTSSTSCISPRFSASPRAVSLVGSRPPTPKSARANPQSACRRSSSSPSSSSPSSSSSSSSSSSFSSSSSSSSSSSFSSSSCTASVNRRSLSCDSVAVRGPVVAQRVKRKNTFFIERRKVACAEQGKEEWTDAIHRSFRLRVLGRGFEVTDFCAESRRAALVRHTEARRASKARGCLNEDLCGFRTRDSPLQVGSQFLLRGLARVLESGVLVLGEGGERLRQIDEKGTEADGVEDERAPICPLSACLHADKQSITHGFKHSIQFRVSALSSLPSPTTEASRWLDSPGSSPDALQDPLGGGFAVVFQSSKTPASFRPLSARGSPKKTETALVCAPGCPLFWPAAGDCVAVEVRVAKVSRSVFRKTLDGGEEGEKEDFSESLRTLQLDDEAVLVAELAVFLGGKNAKNAFQQGSSSDYAPDGLFSSFANSSVASAAPQTVCTSQAKPSTDVYMLQRAQRVWRLHACEDLGEELFTLKLHYLAEHHELRVYIQRAADSGAGQTRARLTENEKKYQQPSLRERLQESPLLRVSLFDLSQAMTTEQGAAFVGLFSVPLLHRHRISPPSFFRATQGETGRGRGRGLVELPSSCVAMSLSDCPVIIQEWSHEAHPAPLQLPSLLFESSTSTSASSAPCASASPPSSWETRNDGDGGNSALAACLRGKPRTHAELWQQLQLLFLPRWPTPLLISTRNLDCYNALFQFLLEQRHLQFELQRLWLDAGFIQKRLWRPRRRAGNRKPVSPRASSPCFLAEEDRDDEATACWDGLWTLRARMAFLLNHVLHHLLTVVVQPAFRQLQSVVRDSEDFELVKCSHDSFLLQLASKCWLRLSSLLRPFLHSLQSVRRFIDMFALLVDRHTAAAAGTTHRGERKSWRRTAGDTRGSQGEKSDLDLSANSVSGSLCFETVMSTSEWRVVRQKLRVIRDDLHRSLSAFFAELAALRQNPLHAQLDALMVDFDFNGFFSNLTGRGKLGDPLSTPSPQPPLAVGASRVDPTRGASGLAASAAALSFFGGNRSSSRAVREQRRPGERRPGTPRRGEPRQVQGEDDEEEEERLDEVEIEDGGEGNYEEKGEGEEERERTMCSHSFRQEADSEREARRRMPEQFSGAARDSGVRGQAAAISRGLTTSAYSSSGHPRAHSVVHKPFPLQRAAASPVRGQPFTMASCQLPTSDPSDPVCSAPSRSARLVTPPLPAPLFASFPECGEDHGQKVSCQEGVGFDEDPMRFRGRTASVLRQASPSRFFASEARQTEERWSAYSAEEGRLRMRSAGEQEDSEDLPNRPFNSSLDTATNVGMSQEGEVRETDGTRDAFYTDLQARARAALREARERAARRRLLQYQHDYCLP</sequence>
<dbReference type="GO" id="GO:0051225">
    <property type="term" value="P:spindle assembly"/>
    <property type="evidence" value="ECO:0007669"/>
    <property type="project" value="TreeGrafter"/>
</dbReference>
<keyword evidence="4" id="KW-0493">Microtubule</keyword>
<evidence type="ECO:0000259" key="8">
    <source>
        <dbReference type="Pfam" id="PF17681"/>
    </source>
</evidence>
<feature type="region of interest" description="Disordered" evidence="6">
    <location>
        <begin position="354"/>
        <end position="379"/>
    </location>
</feature>
<dbReference type="InterPro" id="IPR007259">
    <property type="entry name" value="GCP"/>
</dbReference>